<feature type="signal peptide" evidence="1">
    <location>
        <begin position="1"/>
        <end position="20"/>
    </location>
</feature>
<dbReference type="PANTHER" id="PTHR36919:SF2">
    <property type="entry name" value="BLL6627 PROTEIN"/>
    <property type="match status" value="1"/>
</dbReference>
<dbReference type="OrthoDB" id="9811671at2"/>
<feature type="domain" description="DUF2147" evidence="2">
    <location>
        <begin position="27"/>
        <end position="121"/>
    </location>
</feature>
<organism evidence="3 4">
    <name type="scientific">Martelella mediterranea</name>
    <dbReference type="NCBI Taxonomy" id="293089"/>
    <lineage>
        <taxon>Bacteria</taxon>
        <taxon>Pseudomonadati</taxon>
        <taxon>Pseudomonadota</taxon>
        <taxon>Alphaproteobacteria</taxon>
        <taxon>Hyphomicrobiales</taxon>
        <taxon>Aurantimonadaceae</taxon>
        <taxon>Martelella</taxon>
    </lineage>
</organism>
<dbReference type="InterPro" id="IPR019223">
    <property type="entry name" value="DUF2147"/>
</dbReference>
<evidence type="ECO:0000313" key="4">
    <source>
        <dbReference type="Proteomes" id="UP000295097"/>
    </source>
</evidence>
<reference evidence="3 4" key="1">
    <citation type="submission" date="2019-03" db="EMBL/GenBank/DDBJ databases">
        <title>Freshwater and sediment microbial communities from various areas in North America, analyzing microbe dynamics in response to fracking.</title>
        <authorList>
            <person name="Lamendella R."/>
        </authorList>
    </citation>
    <scope>NUCLEOTIDE SEQUENCE [LARGE SCALE GENOMIC DNA]</scope>
    <source>
        <strain evidence="3 4">175.2</strain>
    </source>
</reference>
<accession>A0A4R3NZH6</accession>
<dbReference type="EMBL" id="SMAR01000007">
    <property type="protein sequence ID" value="TCT41049.1"/>
    <property type="molecule type" value="Genomic_DNA"/>
</dbReference>
<keyword evidence="1" id="KW-0732">Signal</keyword>
<feature type="chain" id="PRO_5020823468" evidence="1">
    <location>
        <begin position="21"/>
        <end position="124"/>
    </location>
</feature>
<comment type="caution">
    <text evidence="3">The sequence shown here is derived from an EMBL/GenBank/DDBJ whole genome shotgun (WGS) entry which is preliminary data.</text>
</comment>
<dbReference type="PANTHER" id="PTHR36919">
    <property type="entry name" value="BLR1215 PROTEIN"/>
    <property type="match status" value="1"/>
</dbReference>
<dbReference type="Pfam" id="PF09917">
    <property type="entry name" value="DUF2147"/>
    <property type="match status" value="1"/>
</dbReference>
<name>A0A4R3NZH6_9HYPH</name>
<evidence type="ECO:0000313" key="3">
    <source>
        <dbReference type="EMBL" id="TCT41049.1"/>
    </source>
</evidence>
<dbReference type="Gene3D" id="2.40.128.520">
    <property type="match status" value="1"/>
</dbReference>
<dbReference type="Proteomes" id="UP000295097">
    <property type="component" value="Unassembled WGS sequence"/>
</dbReference>
<dbReference type="AlphaFoldDB" id="A0A4R3NZH6"/>
<proteinExistence type="predicted"/>
<protein>
    <submittedName>
        <fullName evidence="3">Uncharacterized protein (DUF2147 family)</fullName>
    </submittedName>
</protein>
<evidence type="ECO:0000256" key="1">
    <source>
        <dbReference type="SAM" id="SignalP"/>
    </source>
</evidence>
<keyword evidence="4" id="KW-1185">Reference proteome</keyword>
<dbReference type="RefSeq" id="WP_132309722.1">
    <property type="nucleotide sequence ID" value="NZ_SMAR01000007.1"/>
</dbReference>
<gene>
    <name evidence="3" type="ORF">EDC90_100723</name>
</gene>
<sequence>MFGRTLTFSIFSAIAFPALAGASDITGLWARGDGKARVQVEKCGDDFCATNVWVKPGTPRERVGDKLVMDVQPISANRLEGKAKDVRRDLTYNMEITVNGDAMQTKGCLLGQIICKSANWTSLQ</sequence>
<evidence type="ECO:0000259" key="2">
    <source>
        <dbReference type="Pfam" id="PF09917"/>
    </source>
</evidence>